<comment type="caution">
    <text evidence="3">The sequence shown here is derived from an EMBL/GenBank/DDBJ whole genome shotgun (WGS) entry which is preliminary data.</text>
</comment>
<proteinExistence type="predicted"/>
<reference evidence="2 4" key="3">
    <citation type="journal article" date="2024" name="Syst. Appl. Microbiol.">
        <title>Helicobacter cappadocius sp. nov., from lizards: The first psychrotrophic Helicobacter species.</title>
        <authorList>
            <person name="Aydin F."/>
            <person name="Tarhane S."/>
            <person name="Karakaya E."/>
            <person name="Abay S."/>
            <person name="Kayman T."/>
            <person name="Guran O."/>
            <person name="Bozkurt E."/>
            <person name="Uzum N."/>
            <person name="Avci A."/>
            <person name="Olgun K."/>
            <person name="Jablonski D."/>
            <person name="Guran C."/>
            <person name="Burcin Saticioglu I."/>
        </authorList>
    </citation>
    <scope>NUCLEOTIDE SEQUENCE [LARGE SCALE GENOMIC DNA]</scope>
    <source>
        <strain evidence="2">Faydin-H75</strain>
        <strain evidence="4">faydin-H76</strain>
    </source>
</reference>
<evidence type="ECO:0000313" key="4">
    <source>
        <dbReference type="Proteomes" id="UP001177258"/>
    </source>
</evidence>
<keyword evidence="5" id="KW-1185">Reference proteome</keyword>
<dbReference type="AlphaFoldDB" id="A0AA90PJG7"/>
<dbReference type="EMBL" id="JAUYZK010000005">
    <property type="protein sequence ID" value="MDP2538981.1"/>
    <property type="molecule type" value="Genomic_DNA"/>
</dbReference>
<name>A0AA90PJG7_9HELI</name>
<dbReference type="EMBL" id="JAUPEV010000004">
    <property type="protein sequence ID" value="MDO7253030.1"/>
    <property type="molecule type" value="Genomic_DNA"/>
</dbReference>
<accession>A0AA90PJG7</accession>
<dbReference type="Proteomes" id="UP001177258">
    <property type="component" value="Unassembled WGS sequence"/>
</dbReference>
<evidence type="ECO:0000256" key="1">
    <source>
        <dbReference type="SAM" id="SignalP"/>
    </source>
</evidence>
<feature type="signal peptide" evidence="1">
    <location>
        <begin position="1"/>
        <end position="22"/>
    </location>
</feature>
<sequence>MYKRIFSFLACFVFLANAFVFASEDVLEDEESTNLEGRFQKTQFDSLDSFKWVYGTAVITAYFKDGSFKQGFALLLQNGLYLTSSQLTYHLGLYPQKIVAKMQDDSADPLICVAELQLKAMDSNKGLSLLKTSAFTDDYCNVRTESYYHKRIYDKYAQKIFSKKPTKDLIQNGLYFPVIKEADTFGVQRTYPIREETYYNEKLEKEVSYGYSLPFNSYEKFTFGKPYFDKNGDFLGIFSIIEDSYLPVLIKKEIVQQFICETEEKKILKGEISDSVCKNATYNSSSPTKIANNIQK</sequence>
<evidence type="ECO:0000313" key="5">
    <source>
        <dbReference type="Proteomes" id="UP001240777"/>
    </source>
</evidence>
<organism evidence="3 4">
    <name type="scientific">Helicobacter cappadocius</name>
    <dbReference type="NCBI Taxonomy" id="3063998"/>
    <lineage>
        <taxon>Bacteria</taxon>
        <taxon>Pseudomonadati</taxon>
        <taxon>Campylobacterota</taxon>
        <taxon>Epsilonproteobacteria</taxon>
        <taxon>Campylobacterales</taxon>
        <taxon>Helicobacteraceae</taxon>
        <taxon>Helicobacter</taxon>
    </lineage>
</organism>
<dbReference type="Proteomes" id="UP001240777">
    <property type="component" value="Unassembled WGS sequence"/>
</dbReference>
<evidence type="ECO:0000313" key="3">
    <source>
        <dbReference type="EMBL" id="MDP2538981.1"/>
    </source>
</evidence>
<protein>
    <recommendedName>
        <fullName evidence="6">Periplasmic protein</fullName>
    </recommendedName>
</protein>
<evidence type="ECO:0008006" key="6">
    <source>
        <dbReference type="Google" id="ProtNLM"/>
    </source>
</evidence>
<keyword evidence="1" id="KW-0732">Signal</keyword>
<reference evidence="3 5" key="1">
    <citation type="submission" date="2023-07" db="EMBL/GenBank/DDBJ databases">
        <title>Unpublished Manusciprt.</title>
        <authorList>
            <person name="Aydin F."/>
            <person name="Tarhane S."/>
            <person name="Saticioglu I.B."/>
            <person name="Karakaya E."/>
            <person name="Abay S."/>
            <person name="Guran O."/>
            <person name="Bozkurt E."/>
            <person name="Uzum N."/>
            <person name="Olgun K."/>
            <person name="Jablonski D."/>
        </authorList>
    </citation>
    <scope>NUCLEOTIDE SEQUENCE</scope>
    <source>
        <strain evidence="5">faydin-H75</strain>
        <strain evidence="3">Faydin-H76</strain>
    </source>
</reference>
<dbReference type="RefSeq" id="WP_305516870.1">
    <property type="nucleotide sequence ID" value="NZ_JAUPEV010000004.1"/>
</dbReference>
<feature type="chain" id="PRO_5041716394" description="Periplasmic protein" evidence="1">
    <location>
        <begin position="23"/>
        <end position="296"/>
    </location>
</feature>
<reference evidence="2" key="2">
    <citation type="submission" date="2023-07" db="EMBL/GenBank/DDBJ databases">
        <authorList>
            <person name="Aydin F."/>
            <person name="Tarhane S."/>
            <person name="Saticioglu I.B."/>
            <person name="Karakaya E."/>
            <person name="Abay S."/>
            <person name="Guran O."/>
            <person name="Bozkurt E."/>
            <person name="Uzum N."/>
            <person name="Olgun K."/>
            <person name="Jablonski D."/>
        </authorList>
    </citation>
    <scope>NUCLEOTIDE SEQUENCE</scope>
    <source>
        <strain evidence="2">Faydin-H75</strain>
    </source>
</reference>
<evidence type="ECO:0000313" key="2">
    <source>
        <dbReference type="EMBL" id="MDO7253030.1"/>
    </source>
</evidence>
<gene>
    <name evidence="2" type="ORF">Q5I04_03785</name>
    <name evidence="3" type="ORF">Q5I06_04220</name>
</gene>